<reference evidence="1 2" key="2">
    <citation type="journal article" date="2024" name="Int. J. Syst. Evol. Microbiol.">
        <title>Promethearchaeum syntrophicum gen. nov., sp. nov., an anaerobic, obligately syntrophic archaeon, the first isolate of the lineage 'Asgard' archaea, and proposal of the new archaeal phylum Promethearchaeota phyl. nov. and kingdom Promethearchaeati regn. nov.</title>
        <authorList>
            <person name="Imachi H."/>
            <person name="Nobu M.K."/>
            <person name="Kato S."/>
            <person name="Takaki Y."/>
            <person name="Miyazaki M."/>
            <person name="Miyata M."/>
            <person name="Ogawara M."/>
            <person name="Saito Y."/>
            <person name="Sakai S."/>
            <person name="Tahara Y.O."/>
            <person name="Takano Y."/>
            <person name="Tasumi E."/>
            <person name="Uematsu K."/>
            <person name="Yoshimura T."/>
            <person name="Itoh T."/>
            <person name="Ohkuma M."/>
            <person name="Takai K."/>
        </authorList>
    </citation>
    <scope>NUCLEOTIDE SEQUENCE [LARGE SCALE GENOMIC DNA]</scope>
    <source>
        <strain evidence="1 2">MK-D1</strain>
    </source>
</reference>
<dbReference type="Proteomes" id="UP000321408">
    <property type="component" value="Chromosome"/>
</dbReference>
<accession>A0A5B9DAS5</accession>
<evidence type="ECO:0000313" key="1">
    <source>
        <dbReference type="EMBL" id="QEE16339.2"/>
    </source>
</evidence>
<dbReference type="KEGG" id="psyt:DSAG12_02169"/>
<dbReference type="AlphaFoldDB" id="A0A5B9DAS5"/>
<gene>
    <name evidence="1" type="ORF">DSAG12_02169</name>
</gene>
<organism evidence="1 2">
    <name type="scientific">Promethearchaeum syntrophicum</name>
    <dbReference type="NCBI Taxonomy" id="2594042"/>
    <lineage>
        <taxon>Archaea</taxon>
        <taxon>Promethearchaeati</taxon>
        <taxon>Promethearchaeota</taxon>
        <taxon>Promethearchaeia</taxon>
        <taxon>Promethearchaeales</taxon>
        <taxon>Promethearchaeaceae</taxon>
        <taxon>Promethearchaeum</taxon>
    </lineage>
</organism>
<dbReference type="EMBL" id="CP042905">
    <property type="protein sequence ID" value="QEE16339.2"/>
    <property type="molecule type" value="Genomic_DNA"/>
</dbReference>
<evidence type="ECO:0000313" key="2">
    <source>
        <dbReference type="Proteomes" id="UP000321408"/>
    </source>
</evidence>
<keyword evidence="2" id="KW-1185">Reference proteome</keyword>
<proteinExistence type="predicted"/>
<reference evidence="1 2" key="1">
    <citation type="journal article" date="2020" name="Nature">
        <title>Isolation of an archaeon at the prokaryote-eukaryote interface.</title>
        <authorList>
            <person name="Imachi H."/>
            <person name="Nobu M.K."/>
            <person name="Nakahara N."/>
            <person name="Morono Y."/>
            <person name="Ogawara M."/>
            <person name="Takaki Y."/>
            <person name="Takano Y."/>
            <person name="Uematsu K."/>
            <person name="Ikuta T."/>
            <person name="Ito M."/>
            <person name="Matsui Y."/>
            <person name="Miyazaki M."/>
            <person name="Murata K."/>
            <person name="Saito Y."/>
            <person name="Sakai S."/>
            <person name="Song C."/>
            <person name="Tasumi E."/>
            <person name="Yamanaka Y."/>
            <person name="Yamaguchi T."/>
            <person name="Kamagata Y."/>
            <person name="Tamaki H."/>
            <person name="Takai K."/>
        </authorList>
    </citation>
    <scope>NUCLEOTIDE SEQUENCE [LARGE SCALE GENOMIC DNA]</scope>
    <source>
        <strain evidence="1 2">MK-D1</strain>
    </source>
</reference>
<sequence length="520" mass="59873">MSSTNLPLVWYLGVIVNGFLGTIAFIFAIKSVYRGKEKIKSEKRNPWHISLIFSQICFGLYTFSILLTYLILNINQRNMGNDEIPITHGHWIFFAGFLIFYLVSVILQLGYFKTKMKWIFILFIIFYIVTTIPMYNFIVFWKGGYVTIHQIDEFWGRVNIFSNISLYALVFVLSFIKFNQSHEYIYEKKDNHELSLIKDNLVKSDNFRFSYYAFWNMIISGIFLLGSLLPTAEMGGVINPVNLKVVGMVIFTAVLTSQMILQKEPINPKYVSLICIIEKTKYNEFEHFQNKTLNKIIFSVSLFVILKMIISIEQDYVHYYPDSQAGVDAGVYFYFFTKVAVQWFGHLYGLIIPAIIFIIIGIIGLLYQKKKSFGIVYFLIIMGAQVLLSLLLKTISLPYSNPVHFHFLNSIAFYLPPILGVGILFWIRQKINIKIDVNYFTEIFRGKKIIKTPLSPFLICLSTFIATVTTDFFYPITSTGKILIGGDGIVDGIVVFPILGSLICYILTLFLGLLFPSWSN</sequence>
<name>A0A5B9DAS5_9ARCH</name>
<protein>
    <submittedName>
        <fullName evidence="1">Uncharacterized protein</fullName>
    </submittedName>
</protein>